<dbReference type="EMBL" id="CP036272">
    <property type="protein sequence ID" value="QDT58801.1"/>
    <property type="molecule type" value="Genomic_DNA"/>
</dbReference>
<evidence type="ECO:0000256" key="1">
    <source>
        <dbReference type="ARBA" id="ARBA00022448"/>
    </source>
</evidence>
<evidence type="ECO:0000256" key="4">
    <source>
        <dbReference type="SAM" id="MobiDB-lite"/>
    </source>
</evidence>
<dbReference type="PANTHER" id="PTHR43023">
    <property type="entry name" value="PROTEIN TRIGALACTOSYLDIACYLGLYCEROL 3, CHLOROPLASTIC"/>
    <property type="match status" value="1"/>
</dbReference>
<dbReference type="PANTHER" id="PTHR43023:SF6">
    <property type="entry name" value="INTERMEMBRANE PHOSPHOLIPID TRANSPORT SYSTEM ATP-BINDING PROTEIN MLAF"/>
    <property type="match status" value="1"/>
</dbReference>
<dbReference type="OrthoDB" id="9772862at2"/>
<dbReference type="InterPro" id="IPR017871">
    <property type="entry name" value="ABC_transporter-like_CS"/>
</dbReference>
<keyword evidence="3 6" id="KW-0067">ATP-binding</keyword>
<name>A0A517SRP7_9BACT</name>
<proteinExistence type="predicted"/>
<dbReference type="RefSeq" id="WP_145270203.1">
    <property type="nucleotide sequence ID" value="NZ_CP036272.1"/>
</dbReference>
<evidence type="ECO:0000256" key="3">
    <source>
        <dbReference type="ARBA" id="ARBA00022840"/>
    </source>
</evidence>
<dbReference type="PROSITE" id="PS00211">
    <property type="entry name" value="ABC_TRANSPORTER_1"/>
    <property type="match status" value="1"/>
</dbReference>
<evidence type="ECO:0000313" key="7">
    <source>
        <dbReference type="Proteomes" id="UP000315003"/>
    </source>
</evidence>
<protein>
    <submittedName>
        <fullName evidence="6">Putative ABC transporter ATP-binding protein</fullName>
    </submittedName>
</protein>
<accession>A0A517SRP7</accession>
<keyword evidence="2" id="KW-0547">Nucleotide-binding</keyword>
<dbReference type="InterPro" id="IPR003439">
    <property type="entry name" value="ABC_transporter-like_ATP-bd"/>
</dbReference>
<reference evidence="6 7" key="1">
    <citation type="submission" date="2019-02" db="EMBL/GenBank/DDBJ databases">
        <title>Deep-cultivation of Planctomycetes and their phenomic and genomic characterization uncovers novel biology.</title>
        <authorList>
            <person name="Wiegand S."/>
            <person name="Jogler M."/>
            <person name="Boedeker C."/>
            <person name="Pinto D."/>
            <person name="Vollmers J."/>
            <person name="Rivas-Marin E."/>
            <person name="Kohn T."/>
            <person name="Peeters S.H."/>
            <person name="Heuer A."/>
            <person name="Rast P."/>
            <person name="Oberbeckmann S."/>
            <person name="Bunk B."/>
            <person name="Jeske O."/>
            <person name="Meyerdierks A."/>
            <person name="Storesund J.E."/>
            <person name="Kallscheuer N."/>
            <person name="Luecker S."/>
            <person name="Lage O.M."/>
            <person name="Pohl T."/>
            <person name="Merkel B.J."/>
            <person name="Hornburger P."/>
            <person name="Mueller R.-W."/>
            <person name="Bruemmer F."/>
            <person name="Labrenz M."/>
            <person name="Spormann A.M."/>
            <person name="Op den Camp H."/>
            <person name="Overmann J."/>
            <person name="Amann R."/>
            <person name="Jetten M.S.M."/>
            <person name="Mascher T."/>
            <person name="Medema M.H."/>
            <person name="Devos D.P."/>
            <person name="Kaster A.-K."/>
            <person name="Ovreas L."/>
            <person name="Rohde M."/>
            <person name="Galperin M.Y."/>
            <person name="Jogler C."/>
        </authorList>
    </citation>
    <scope>NUCLEOTIDE SEQUENCE [LARGE SCALE GENOMIC DNA]</scope>
    <source>
        <strain evidence="6 7">SV_7m_r</strain>
    </source>
</reference>
<feature type="region of interest" description="Disordered" evidence="4">
    <location>
        <begin position="1"/>
        <end position="24"/>
    </location>
</feature>
<evidence type="ECO:0000313" key="6">
    <source>
        <dbReference type="EMBL" id="QDT58801.1"/>
    </source>
</evidence>
<dbReference type="SMART" id="SM00382">
    <property type="entry name" value="AAA"/>
    <property type="match status" value="1"/>
</dbReference>
<dbReference type="Pfam" id="PF00005">
    <property type="entry name" value="ABC_tran"/>
    <property type="match status" value="1"/>
</dbReference>
<dbReference type="AlphaFoldDB" id="A0A517SRP7"/>
<keyword evidence="7" id="KW-1185">Reference proteome</keyword>
<dbReference type="GO" id="GO:0005524">
    <property type="term" value="F:ATP binding"/>
    <property type="evidence" value="ECO:0007669"/>
    <property type="project" value="UniProtKB-KW"/>
</dbReference>
<evidence type="ECO:0000259" key="5">
    <source>
        <dbReference type="PROSITE" id="PS50893"/>
    </source>
</evidence>
<dbReference type="SUPFAM" id="SSF52540">
    <property type="entry name" value="P-loop containing nucleoside triphosphate hydrolases"/>
    <property type="match status" value="1"/>
</dbReference>
<evidence type="ECO:0000256" key="2">
    <source>
        <dbReference type="ARBA" id="ARBA00022741"/>
    </source>
</evidence>
<gene>
    <name evidence="6" type="ORF">SV7mr_13020</name>
</gene>
<organism evidence="6 7">
    <name type="scientific">Stieleria bergensis</name>
    <dbReference type="NCBI Taxonomy" id="2528025"/>
    <lineage>
        <taxon>Bacteria</taxon>
        <taxon>Pseudomonadati</taxon>
        <taxon>Planctomycetota</taxon>
        <taxon>Planctomycetia</taxon>
        <taxon>Pirellulales</taxon>
        <taxon>Pirellulaceae</taxon>
        <taxon>Stieleria</taxon>
    </lineage>
</organism>
<dbReference type="InterPro" id="IPR003593">
    <property type="entry name" value="AAA+_ATPase"/>
</dbReference>
<sequence>MTEAPDHEPVSQSNDSSTAQPTAGKQRGLIEFDRLTIAFNEQPVLKDISLTIDRGETIAVIGESGCGKTVLMKTLLGLIHPTSGRVTFDGKDLSALPPKQCADLRLRFGFVFQNAALFDSMTIFDNVAFPMRQSHRYAEDEVSSRVMEHLHQVGLPASVASKRPGELSGGMRKRVGIARAIILEPEVVVYDEPTTGLDPIMSDVINELMIGVRNRYPVTSVIVTHDMRTTRRVANRVLMLYPRTRLKKGEPQLLFDGPPADMETDPDSRVSQFVRGEAGTRLQELAG</sequence>
<feature type="domain" description="ABC transporter" evidence="5">
    <location>
        <begin position="30"/>
        <end position="267"/>
    </location>
</feature>
<feature type="compositionally biased region" description="Polar residues" evidence="4">
    <location>
        <begin position="10"/>
        <end position="23"/>
    </location>
</feature>
<dbReference type="GO" id="GO:0016887">
    <property type="term" value="F:ATP hydrolysis activity"/>
    <property type="evidence" value="ECO:0007669"/>
    <property type="project" value="InterPro"/>
</dbReference>
<keyword evidence="1" id="KW-0813">Transport</keyword>
<dbReference type="Proteomes" id="UP000315003">
    <property type="component" value="Chromosome"/>
</dbReference>
<dbReference type="PROSITE" id="PS50893">
    <property type="entry name" value="ABC_TRANSPORTER_2"/>
    <property type="match status" value="1"/>
</dbReference>
<dbReference type="InterPro" id="IPR027417">
    <property type="entry name" value="P-loop_NTPase"/>
</dbReference>
<dbReference type="Gene3D" id="3.40.50.300">
    <property type="entry name" value="P-loop containing nucleotide triphosphate hydrolases"/>
    <property type="match status" value="1"/>
</dbReference>